<keyword evidence="3" id="KW-0238">DNA-binding</keyword>
<dbReference type="Gramene" id="Kaladp0024s0730.1.v1.1">
    <property type="protein sequence ID" value="Kaladp0024s0730.1.v1.1"/>
    <property type="gene ID" value="Kaladp0024s0730.v1.1"/>
</dbReference>
<dbReference type="PROSITE" id="PS51369">
    <property type="entry name" value="TCP"/>
    <property type="match status" value="1"/>
</dbReference>
<keyword evidence="4" id="KW-0804">Transcription</keyword>
<dbReference type="InterPro" id="IPR005333">
    <property type="entry name" value="Transcription_factor_TCP"/>
</dbReference>
<evidence type="ECO:0000313" key="8">
    <source>
        <dbReference type="EnsemblPlants" id="Kaladp0024s0730.1.v1.1"/>
    </source>
</evidence>
<dbReference type="Pfam" id="PF03634">
    <property type="entry name" value="TCP"/>
    <property type="match status" value="1"/>
</dbReference>
<evidence type="ECO:0000256" key="5">
    <source>
        <dbReference type="ARBA" id="ARBA00023242"/>
    </source>
</evidence>
<proteinExistence type="predicted"/>
<evidence type="ECO:0000313" key="9">
    <source>
        <dbReference type="Proteomes" id="UP000594263"/>
    </source>
</evidence>
<feature type="compositionally biased region" description="Basic and acidic residues" evidence="6">
    <location>
        <begin position="150"/>
        <end position="159"/>
    </location>
</feature>
<organism evidence="8 9">
    <name type="scientific">Kalanchoe fedtschenkoi</name>
    <name type="common">Lavender scallops</name>
    <name type="synonym">South American air plant</name>
    <dbReference type="NCBI Taxonomy" id="63787"/>
    <lineage>
        <taxon>Eukaryota</taxon>
        <taxon>Viridiplantae</taxon>
        <taxon>Streptophyta</taxon>
        <taxon>Embryophyta</taxon>
        <taxon>Tracheophyta</taxon>
        <taxon>Spermatophyta</taxon>
        <taxon>Magnoliopsida</taxon>
        <taxon>eudicotyledons</taxon>
        <taxon>Gunneridae</taxon>
        <taxon>Pentapetalae</taxon>
        <taxon>Saxifragales</taxon>
        <taxon>Crassulaceae</taxon>
        <taxon>Kalanchoe</taxon>
    </lineage>
</organism>
<dbReference type="Proteomes" id="UP000594263">
    <property type="component" value="Unplaced"/>
</dbReference>
<feature type="domain" description="TCP" evidence="7">
    <location>
        <begin position="12"/>
        <end position="70"/>
    </location>
</feature>
<keyword evidence="5" id="KW-0539">Nucleus</keyword>
<evidence type="ECO:0000256" key="1">
    <source>
        <dbReference type="ARBA" id="ARBA00004123"/>
    </source>
</evidence>
<dbReference type="PANTHER" id="PTHR31072:SF93">
    <property type="entry name" value="TRANSCRIPTION FACTOR TCP24"/>
    <property type="match status" value="1"/>
</dbReference>
<keyword evidence="2" id="KW-0805">Transcription regulation</keyword>
<dbReference type="GO" id="GO:0043565">
    <property type="term" value="F:sequence-specific DNA binding"/>
    <property type="evidence" value="ECO:0007669"/>
    <property type="project" value="TreeGrafter"/>
</dbReference>
<comment type="subcellular location">
    <subcellularLocation>
        <location evidence="1">Nucleus</location>
    </subcellularLocation>
</comment>
<keyword evidence="9" id="KW-1185">Reference proteome</keyword>
<evidence type="ECO:0000259" key="7">
    <source>
        <dbReference type="PROSITE" id="PS51369"/>
    </source>
</evidence>
<dbReference type="GO" id="GO:0003700">
    <property type="term" value="F:DNA-binding transcription factor activity"/>
    <property type="evidence" value="ECO:0007669"/>
    <property type="project" value="InterPro"/>
</dbReference>
<dbReference type="InterPro" id="IPR017887">
    <property type="entry name" value="TF_TCP_subgr"/>
</dbReference>
<sequence length="159" mass="17128">MPIFRVSRASGDKDRHNKVLTSKGLRDRRVRLSVSTAIQFYDLQDRLGNDQPSKAVEWLIKAAADSIAELPSLTGPFPETARQLCDAKLGFESSSAAAVAAEADASHTQQKMNVCMSKSASSTSETSKGSGLSLTRTDARVNQRVGARARSGESEREGE</sequence>
<evidence type="ECO:0000256" key="2">
    <source>
        <dbReference type="ARBA" id="ARBA00023015"/>
    </source>
</evidence>
<evidence type="ECO:0000256" key="6">
    <source>
        <dbReference type="SAM" id="MobiDB-lite"/>
    </source>
</evidence>
<dbReference type="AlphaFoldDB" id="A0A7N0T824"/>
<dbReference type="PANTHER" id="PTHR31072">
    <property type="entry name" value="TRANSCRIPTION FACTOR TCP4-RELATED"/>
    <property type="match status" value="1"/>
</dbReference>
<evidence type="ECO:0000256" key="4">
    <source>
        <dbReference type="ARBA" id="ARBA00023163"/>
    </source>
</evidence>
<dbReference type="GO" id="GO:2000032">
    <property type="term" value="P:regulation of secondary shoot formation"/>
    <property type="evidence" value="ECO:0007669"/>
    <property type="project" value="TreeGrafter"/>
</dbReference>
<name>A0A7N0T824_KALFE</name>
<protein>
    <recommendedName>
        <fullName evidence="7">TCP domain-containing protein</fullName>
    </recommendedName>
</protein>
<feature type="region of interest" description="Disordered" evidence="6">
    <location>
        <begin position="105"/>
        <end position="159"/>
    </location>
</feature>
<dbReference type="EnsemblPlants" id="Kaladp0024s0730.1.v1.1">
    <property type="protein sequence ID" value="Kaladp0024s0730.1.v1.1"/>
    <property type="gene ID" value="Kaladp0024s0730.v1.1"/>
</dbReference>
<feature type="compositionally biased region" description="Low complexity" evidence="6">
    <location>
        <begin position="117"/>
        <end position="134"/>
    </location>
</feature>
<accession>A0A7N0T824</accession>
<evidence type="ECO:0000256" key="3">
    <source>
        <dbReference type="ARBA" id="ARBA00023125"/>
    </source>
</evidence>
<reference evidence="8" key="1">
    <citation type="submission" date="2021-01" db="UniProtKB">
        <authorList>
            <consortium name="EnsemblPlants"/>
        </authorList>
    </citation>
    <scope>IDENTIFICATION</scope>
</reference>
<dbReference type="GO" id="GO:0005634">
    <property type="term" value="C:nucleus"/>
    <property type="evidence" value="ECO:0007669"/>
    <property type="project" value="UniProtKB-SubCell"/>
</dbReference>